<evidence type="ECO:0000313" key="2">
    <source>
        <dbReference type="EMBL" id="EJF83804.1"/>
    </source>
</evidence>
<sequence length="372" mass="40589">MVVMTLGMGIGRFLYTPILPVMLDEGLFTFHQLSYIASANYGGYLVGSMFFTFGRIGNISLAPRMLSGAAIVTSALIISMALTASFYLVFLIRFIAGVASAAMMVFGSIMVMQHSHNGRVVASLYAGVGVGILLGNEYVIIGLNKALDATNIWLGAGLISVVLLLLLFILFPRRIDVPQFSVKVPLVHENIVWWELALLYGLAGFGYIIVATYLPLMAKTFHFQLLASHLWSLVGSAIVPSCFIWLWAAHRWGILRCLMFNLLIQAGCVLLTLFNQFPILVIFNCLGFGFTFMGTTCLVMLLAKRLRAPYGINLFGFITLTYGFGQILGPLLTGLMQFGSYTIIFSVICGALALFAAAGICQYCLCKKIVGV</sequence>
<dbReference type="EMBL" id="AILW01000003">
    <property type="protein sequence ID" value="EJF83804.1"/>
    <property type="molecule type" value="Genomic_DNA"/>
</dbReference>
<evidence type="ECO:0008006" key="4">
    <source>
        <dbReference type="Google" id="ProtNLM"/>
    </source>
</evidence>
<feature type="transmembrane region" description="Helical" evidence="1">
    <location>
        <begin position="65"/>
        <end position="88"/>
    </location>
</feature>
<feature type="transmembrane region" description="Helical" evidence="1">
    <location>
        <begin position="33"/>
        <end position="53"/>
    </location>
</feature>
<keyword evidence="3" id="KW-1185">Reference proteome</keyword>
<feature type="transmembrane region" description="Helical" evidence="1">
    <location>
        <begin position="341"/>
        <end position="365"/>
    </location>
</feature>
<feature type="transmembrane region" description="Helical" evidence="1">
    <location>
        <begin position="94"/>
        <end position="113"/>
    </location>
</feature>
<dbReference type="SUPFAM" id="SSF103473">
    <property type="entry name" value="MFS general substrate transporter"/>
    <property type="match status" value="1"/>
</dbReference>
<accession>A0ABN0GKS6</accession>
<dbReference type="PANTHER" id="PTHR23537">
    <property type="match status" value="1"/>
</dbReference>
<evidence type="ECO:0000313" key="3">
    <source>
        <dbReference type="Proteomes" id="UP000008942"/>
    </source>
</evidence>
<dbReference type="Proteomes" id="UP000008942">
    <property type="component" value="Unassembled WGS sequence"/>
</dbReference>
<keyword evidence="1" id="KW-0472">Membrane</keyword>
<feature type="transmembrane region" description="Helical" evidence="1">
    <location>
        <begin position="152"/>
        <end position="171"/>
    </location>
</feature>
<dbReference type="Gene3D" id="1.20.1250.20">
    <property type="entry name" value="MFS general substrate transporter like domains"/>
    <property type="match status" value="2"/>
</dbReference>
<gene>
    <name evidence="2" type="ORF">MCU_00472</name>
</gene>
<feature type="transmembrane region" description="Helical" evidence="1">
    <location>
        <begin position="120"/>
        <end position="140"/>
    </location>
</feature>
<dbReference type="InterPro" id="IPR036259">
    <property type="entry name" value="MFS_trans_sf"/>
</dbReference>
<dbReference type="Pfam" id="PF06779">
    <property type="entry name" value="MFS_4"/>
    <property type="match status" value="1"/>
</dbReference>
<dbReference type="PANTHER" id="PTHR23537:SF1">
    <property type="entry name" value="SUGAR TRANSPORTER"/>
    <property type="match status" value="1"/>
</dbReference>
<feature type="transmembrane region" description="Helical" evidence="1">
    <location>
        <begin position="226"/>
        <end position="247"/>
    </location>
</feature>
<feature type="transmembrane region" description="Helical" evidence="1">
    <location>
        <begin position="254"/>
        <end position="274"/>
    </location>
</feature>
<organism evidence="2 3">
    <name type="scientific">Bartonella elizabethae Re6043vi</name>
    <dbReference type="NCBI Taxonomy" id="1094554"/>
    <lineage>
        <taxon>Bacteria</taxon>
        <taxon>Pseudomonadati</taxon>
        <taxon>Pseudomonadota</taxon>
        <taxon>Alphaproteobacteria</taxon>
        <taxon>Hyphomicrobiales</taxon>
        <taxon>Bartonellaceae</taxon>
        <taxon>Bartonella</taxon>
    </lineage>
</organism>
<proteinExistence type="predicted"/>
<name>A0ABN0GKS6_BAREL</name>
<feature type="transmembrane region" description="Helical" evidence="1">
    <location>
        <begin position="192"/>
        <end position="214"/>
    </location>
</feature>
<dbReference type="CDD" id="cd06180">
    <property type="entry name" value="MFS_YjiJ"/>
    <property type="match status" value="1"/>
</dbReference>
<dbReference type="InterPro" id="IPR010645">
    <property type="entry name" value="MFS_4"/>
</dbReference>
<comment type="caution">
    <text evidence="2">The sequence shown here is derived from an EMBL/GenBank/DDBJ whole genome shotgun (WGS) entry which is preliminary data.</text>
</comment>
<feature type="transmembrane region" description="Helical" evidence="1">
    <location>
        <begin position="310"/>
        <end position="329"/>
    </location>
</feature>
<feature type="transmembrane region" description="Helical" evidence="1">
    <location>
        <begin position="280"/>
        <end position="303"/>
    </location>
</feature>
<keyword evidence="1" id="KW-0812">Transmembrane</keyword>
<reference evidence="2 3" key="1">
    <citation type="submission" date="2012-03" db="EMBL/GenBank/DDBJ databases">
        <title>The Genome Sequence of Bartonella elizabethae Re6043vi.</title>
        <authorList>
            <consortium name="The Broad Institute Genome Sequencing Platform"/>
            <consortium name="The Broad Institute Genome Sequencing Center for Infectious Disease"/>
            <person name="Feldgarden M."/>
            <person name="Kirby J."/>
            <person name="Kosoy M."/>
            <person name="Birtles R."/>
            <person name="Probert W.S."/>
            <person name="Chiaraviglio L."/>
            <person name="Young S.K."/>
            <person name="Zeng Q."/>
            <person name="Gargeya S."/>
            <person name="Fitzgerald M."/>
            <person name="Haas B."/>
            <person name="Abouelleil A."/>
            <person name="Alvarado L."/>
            <person name="Arachchi H.M."/>
            <person name="Berlin A."/>
            <person name="Chapman S.B."/>
            <person name="Gearin G."/>
            <person name="Goldberg J."/>
            <person name="Griggs A."/>
            <person name="Gujja S."/>
            <person name="Hansen M."/>
            <person name="Heiman D."/>
            <person name="Howarth C."/>
            <person name="Larimer J."/>
            <person name="Lui A."/>
            <person name="MacDonald P.J.P."/>
            <person name="McCowen C."/>
            <person name="Montmayeur A."/>
            <person name="Murphy C."/>
            <person name="Neiman D."/>
            <person name="Pearson M."/>
            <person name="Priest M."/>
            <person name="Roberts A."/>
            <person name="Saif S."/>
            <person name="Shea T."/>
            <person name="Sisk P."/>
            <person name="Stolte C."/>
            <person name="Sykes S."/>
            <person name="Wortman J."/>
            <person name="Nusbaum C."/>
            <person name="Birren B."/>
        </authorList>
    </citation>
    <scope>NUCLEOTIDE SEQUENCE [LARGE SCALE GENOMIC DNA]</scope>
    <source>
        <strain evidence="2 3">Re6043vi</strain>
    </source>
</reference>
<keyword evidence="1" id="KW-1133">Transmembrane helix</keyword>
<evidence type="ECO:0000256" key="1">
    <source>
        <dbReference type="SAM" id="Phobius"/>
    </source>
</evidence>
<protein>
    <recommendedName>
        <fullName evidence="4">Major facilitator superfamily (MFS) profile domain-containing protein</fullName>
    </recommendedName>
</protein>